<keyword evidence="4" id="KW-1133">Transmembrane helix</keyword>
<dbReference type="STRING" id="610380.E2BZR7"/>
<evidence type="ECO:0000256" key="6">
    <source>
        <dbReference type="ARBA" id="ARBA00023136"/>
    </source>
</evidence>
<name>E2BZR7_HARSA</name>
<dbReference type="InParanoid" id="E2BZR7"/>
<organism evidence="10">
    <name type="scientific">Harpegnathos saltator</name>
    <name type="common">Jerdon's jumping ant</name>
    <dbReference type="NCBI Taxonomy" id="610380"/>
    <lineage>
        <taxon>Eukaryota</taxon>
        <taxon>Metazoa</taxon>
        <taxon>Ecdysozoa</taxon>
        <taxon>Arthropoda</taxon>
        <taxon>Hexapoda</taxon>
        <taxon>Insecta</taxon>
        <taxon>Pterygota</taxon>
        <taxon>Neoptera</taxon>
        <taxon>Endopterygota</taxon>
        <taxon>Hymenoptera</taxon>
        <taxon>Apocrita</taxon>
        <taxon>Aculeata</taxon>
        <taxon>Formicoidea</taxon>
        <taxon>Formicidae</taxon>
        <taxon>Ponerinae</taxon>
        <taxon>Ponerini</taxon>
        <taxon>Harpegnathos</taxon>
    </lineage>
</organism>
<proteinExistence type="inferred from homology"/>
<accession>E2BZR7</accession>
<protein>
    <recommendedName>
        <fullName evidence="7">MICOS complex subunit</fullName>
    </recommendedName>
</protein>
<feature type="region of interest" description="Disordered" evidence="8">
    <location>
        <begin position="228"/>
        <end position="248"/>
    </location>
</feature>
<comment type="function">
    <text evidence="7">Component of the MICOS complex, a large protein complex of the mitochondrial inner membrane that plays crucial roles in the maintenance of crista junctions, inner membrane architecture, and formation of contact sites to the outer membrane.</text>
</comment>
<evidence type="ECO:0000256" key="4">
    <source>
        <dbReference type="ARBA" id="ARBA00022989"/>
    </source>
</evidence>
<keyword evidence="7" id="KW-0999">Mitochondrion inner membrane</keyword>
<dbReference type="OrthoDB" id="5973346at2759"/>
<keyword evidence="6" id="KW-0472">Membrane</keyword>
<dbReference type="GO" id="GO:0061617">
    <property type="term" value="C:MICOS complex"/>
    <property type="evidence" value="ECO:0007669"/>
    <property type="project" value="UniProtKB-UniRule"/>
</dbReference>
<evidence type="ECO:0000256" key="3">
    <source>
        <dbReference type="ARBA" id="ARBA00022692"/>
    </source>
</evidence>
<dbReference type="FunCoup" id="E2BZR7">
    <property type="interactions" value="343"/>
</dbReference>
<keyword evidence="10" id="KW-1185">Reference proteome</keyword>
<dbReference type="EMBL" id="GL451657">
    <property type="protein sequence ID" value="EFN78829.1"/>
    <property type="molecule type" value="Genomic_DNA"/>
</dbReference>
<gene>
    <name evidence="9" type="ORF">EAI_04319</name>
</gene>
<dbReference type="AlphaFoldDB" id="E2BZR7"/>
<dbReference type="PANTHER" id="PTHR14564">
    <property type="entry name" value="MICOS COMPLEX SUBUNIT MIC26 / MIC27 FAMILY MEMBER"/>
    <property type="match status" value="1"/>
</dbReference>
<evidence type="ECO:0000256" key="1">
    <source>
        <dbReference type="ARBA" id="ARBA00004325"/>
    </source>
</evidence>
<dbReference type="Proteomes" id="UP000008237">
    <property type="component" value="Unassembled WGS sequence"/>
</dbReference>
<evidence type="ECO:0000256" key="5">
    <source>
        <dbReference type="ARBA" id="ARBA00023128"/>
    </source>
</evidence>
<evidence type="ECO:0000256" key="8">
    <source>
        <dbReference type="SAM" id="MobiDB-lite"/>
    </source>
</evidence>
<comment type="similarity">
    <text evidence="2">Belongs to the apolipoprotein O/MICOS complex subunit Mic27 family.</text>
</comment>
<reference evidence="9 10" key="1">
    <citation type="journal article" date="2010" name="Science">
        <title>Genomic comparison of the ants Camponotus floridanus and Harpegnathos saltator.</title>
        <authorList>
            <person name="Bonasio R."/>
            <person name="Zhang G."/>
            <person name="Ye C."/>
            <person name="Mutti N.S."/>
            <person name="Fang X."/>
            <person name="Qin N."/>
            <person name="Donahue G."/>
            <person name="Yang P."/>
            <person name="Li Q."/>
            <person name="Li C."/>
            <person name="Zhang P."/>
            <person name="Huang Z."/>
            <person name="Berger S.L."/>
            <person name="Reinberg D."/>
            <person name="Wang J."/>
            <person name="Liebig J."/>
        </authorList>
    </citation>
    <scope>NUCLEOTIDE SEQUENCE [LARGE SCALE GENOMIC DNA]</scope>
    <source>
        <strain evidence="9 10">R22 G/1</strain>
    </source>
</reference>
<dbReference type="InterPro" id="IPR033182">
    <property type="entry name" value="MIC26/MIC27_animal"/>
</dbReference>
<dbReference type="InterPro" id="IPR019166">
    <property type="entry name" value="MIC26/MIC27"/>
</dbReference>
<evidence type="ECO:0000256" key="7">
    <source>
        <dbReference type="RuleBase" id="RU363021"/>
    </source>
</evidence>
<keyword evidence="3" id="KW-0812">Transmembrane</keyword>
<evidence type="ECO:0000256" key="2">
    <source>
        <dbReference type="ARBA" id="ARBA00010904"/>
    </source>
</evidence>
<evidence type="ECO:0000313" key="9">
    <source>
        <dbReference type="EMBL" id="EFN78829.1"/>
    </source>
</evidence>
<comment type="subcellular location">
    <subcellularLocation>
        <location evidence="7">Mitochondrion inner membrane</location>
    </subcellularLocation>
    <subcellularLocation>
        <location evidence="1">Mitochondrion membrane</location>
    </subcellularLocation>
</comment>
<sequence length="248" mass="27082">MPCGLCAAIPAINTTSSGDSMLPHSKEASVKKLIRPSELPIYPLEDDYAKQISCTDCPPSLLEQNISKVRKSIQAAASEYQHSADVIMDTVDTSFEHSRSLLDYVREESNVIPRMGAIGIGGLAGLIFGLRGRSFKRLVYSSTGALTMAALCYPKKAEEGFDLVKHYTNVGYNFIYGVKPDDKQQQKIMMVFPSSFSEFVDLIIVTGSAVANAVEGFAQNTYASLSNKERNQPIPETKAKTEADVKPN</sequence>
<keyword evidence="5 7" id="KW-0496">Mitochondrion</keyword>
<evidence type="ECO:0000313" key="10">
    <source>
        <dbReference type="Proteomes" id="UP000008237"/>
    </source>
</evidence>
<dbReference type="Pfam" id="PF09769">
    <property type="entry name" value="ApoO"/>
    <property type="match status" value="1"/>
</dbReference>
<dbReference type="OMA" id="LCYPRQA"/>
<dbReference type="GO" id="GO:0042407">
    <property type="term" value="P:cristae formation"/>
    <property type="evidence" value="ECO:0007669"/>
    <property type="project" value="InterPro"/>
</dbReference>
<comment type="subunit">
    <text evidence="7">Component of the mitochondrial contact site and cristae organizing system (MICOS) complex.</text>
</comment>